<name>A0A645ILJ5_9ZZZZ</name>
<proteinExistence type="predicted"/>
<organism evidence="1">
    <name type="scientific">bioreactor metagenome</name>
    <dbReference type="NCBI Taxonomy" id="1076179"/>
    <lineage>
        <taxon>unclassified sequences</taxon>
        <taxon>metagenomes</taxon>
        <taxon>ecological metagenomes</taxon>
    </lineage>
</organism>
<dbReference type="AlphaFoldDB" id="A0A645ILJ5"/>
<dbReference type="EMBL" id="VSSQ01117954">
    <property type="protein sequence ID" value="MPN52137.1"/>
    <property type="molecule type" value="Genomic_DNA"/>
</dbReference>
<evidence type="ECO:0000313" key="1">
    <source>
        <dbReference type="EMBL" id="MPN52137.1"/>
    </source>
</evidence>
<protein>
    <submittedName>
        <fullName evidence="1">Uncharacterized protein</fullName>
    </submittedName>
</protein>
<comment type="caution">
    <text evidence="1">The sequence shown here is derived from an EMBL/GenBank/DDBJ whole genome shotgun (WGS) entry which is preliminary data.</text>
</comment>
<reference evidence="1" key="1">
    <citation type="submission" date="2019-08" db="EMBL/GenBank/DDBJ databases">
        <authorList>
            <person name="Kucharzyk K."/>
            <person name="Murdoch R.W."/>
            <person name="Higgins S."/>
            <person name="Loffler F."/>
        </authorList>
    </citation>
    <scope>NUCLEOTIDE SEQUENCE</scope>
</reference>
<gene>
    <name evidence="1" type="ORF">SDC9_199791</name>
</gene>
<accession>A0A645ILJ5</accession>
<sequence length="69" mass="7913">MYPEAIQEQVLLTHGDLYRRHPEGFPALDVRDGKIRVDSLLNAPFGYGFAMDASVFVPREQWSYQSLRG</sequence>